<accession>A0ABN8MJ39</accession>
<comment type="caution">
    <text evidence="3">The sequence shown here is derived from an EMBL/GenBank/DDBJ whole genome shotgun (WGS) entry which is preliminary data.</text>
</comment>
<protein>
    <submittedName>
        <fullName evidence="3">Uncharacterized protein</fullName>
    </submittedName>
</protein>
<keyword evidence="2" id="KW-0732">Signal</keyword>
<evidence type="ECO:0000313" key="3">
    <source>
        <dbReference type="EMBL" id="CAH3027216.1"/>
    </source>
</evidence>
<feature type="compositionally biased region" description="Basic and acidic residues" evidence="1">
    <location>
        <begin position="28"/>
        <end position="44"/>
    </location>
</feature>
<evidence type="ECO:0000256" key="2">
    <source>
        <dbReference type="SAM" id="SignalP"/>
    </source>
</evidence>
<sequence>MFRAVFFAAFLLAGVFAFRLKDLPEWREEDEGRREMPQERRFIPEYEEEVDEEDEGRPEMPLERESFPEYEDQREEDEGRPEMLLERGLVPEYDDDPEVYRDTAWLLDRIFMDGAEVVAIPPIVKYRFGSGNKQECVDGKKSIPANCQWTGMVVLNETVGPEELKLTVAKKYCTQAGLTKPDNEIIDCEE</sequence>
<feature type="compositionally biased region" description="Acidic residues" evidence="1">
    <location>
        <begin position="68"/>
        <end position="79"/>
    </location>
</feature>
<feature type="signal peptide" evidence="2">
    <location>
        <begin position="1"/>
        <end position="17"/>
    </location>
</feature>
<feature type="region of interest" description="Disordered" evidence="1">
    <location>
        <begin position="28"/>
        <end position="81"/>
    </location>
</feature>
<gene>
    <name evidence="3" type="ORF">PEVE_00031034</name>
</gene>
<feature type="compositionally biased region" description="Basic and acidic residues" evidence="1">
    <location>
        <begin position="57"/>
        <end position="67"/>
    </location>
</feature>
<dbReference type="EMBL" id="CALNXI010000441">
    <property type="protein sequence ID" value="CAH3027216.1"/>
    <property type="molecule type" value="Genomic_DNA"/>
</dbReference>
<evidence type="ECO:0000256" key="1">
    <source>
        <dbReference type="SAM" id="MobiDB-lite"/>
    </source>
</evidence>
<name>A0ABN8MJ39_9CNID</name>
<feature type="chain" id="PRO_5045863096" evidence="2">
    <location>
        <begin position="18"/>
        <end position="190"/>
    </location>
</feature>
<keyword evidence="4" id="KW-1185">Reference proteome</keyword>
<evidence type="ECO:0000313" key="4">
    <source>
        <dbReference type="Proteomes" id="UP001159427"/>
    </source>
</evidence>
<feature type="compositionally biased region" description="Acidic residues" evidence="1">
    <location>
        <begin position="45"/>
        <end position="56"/>
    </location>
</feature>
<organism evidence="3 4">
    <name type="scientific">Porites evermanni</name>
    <dbReference type="NCBI Taxonomy" id="104178"/>
    <lineage>
        <taxon>Eukaryota</taxon>
        <taxon>Metazoa</taxon>
        <taxon>Cnidaria</taxon>
        <taxon>Anthozoa</taxon>
        <taxon>Hexacorallia</taxon>
        <taxon>Scleractinia</taxon>
        <taxon>Fungiina</taxon>
        <taxon>Poritidae</taxon>
        <taxon>Porites</taxon>
    </lineage>
</organism>
<proteinExistence type="predicted"/>
<dbReference type="Proteomes" id="UP001159427">
    <property type="component" value="Unassembled WGS sequence"/>
</dbReference>
<reference evidence="3 4" key="1">
    <citation type="submission" date="2022-05" db="EMBL/GenBank/DDBJ databases">
        <authorList>
            <consortium name="Genoscope - CEA"/>
            <person name="William W."/>
        </authorList>
    </citation>
    <scope>NUCLEOTIDE SEQUENCE [LARGE SCALE GENOMIC DNA]</scope>
</reference>